<dbReference type="InParanoid" id="A0A1S3GIC9"/>
<dbReference type="RefSeq" id="XP_012887772.1">
    <property type="nucleotide sequence ID" value="XM_013032318.1"/>
</dbReference>
<feature type="compositionally biased region" description="Low complexity" evidence="1">
    <location>
        <begin position="76"/>
        <end position="89"/>
    </location>
</feature>
<protein>
    <submittedName>
        <fullName evidence="3">Uncharacterized protein C3orf22 homolog</fullName>
    </submittedName>
</protein>
<accession>A0A1S3GIC9</accession>
<dbReference type="AlphaFoldDB" id="A0A1S3GIC9"/>
<sequence length="126" mass="14069">MESNATKKSRKSKKSRVKTQERFAKKFPYRFSWLAEHSSESPPSWEKKNVSLKDQLPLQKKLVPTRSIPIPRVGAPSLTPTNNSPSPQSFNASELKSQILRSPKPSDTFHRPVLTSETPGPSGVVS</sequence>
<dbReference type="GeneID" id="105997793"/>
<dbReference type="InterPro" id="IPR038782">
    <property type="entry name" value="C3orf22"/>
</dbReference>
<organism evidence="2 3">
    <name type="scientific">Dipodomys ordii</name>
    <name type="common">Ord's kangaroo rat</name>
    <dbReference type="NCBI Taxonomy" id="10020"/>
    <lineage>
        <taxon>Eukaryota</taxon>
        <taxon>Metazoa</taxon>
        <taxon>Chordata</taxon>
        <taxon>Craniata</taxon>
        <taxon>Vertebrata</taxon>
        <taxon>Euteleostomi</taxon>
        <taxon>Mammalia</taxon>
        <taxon>Eutheria</taxon>
        <taxon>Euarchontoglires</taxon>
        <taxon>Glires</taxon>
        <taxon>Rodentia</taxon>
        <taxon>Castorimorpha</taxon>
        <taxon>Heteromyidae</taxon>
        <taxon>Dipodomyinae</taxon>
        <taxon>Dipodomys</taxon>
    </lineage>
</organism>
<feature type="compositionally biased region" description="Polar residues" evidence="1">
    <location>
        <begin position="90"/>
        <end position="100"/>
    </location>
</feature>
<evidence type="ECO:0000313" key="2">
    <source>
        <dbReference type="Proteomes" id="UP000081671"/>
    </source>
</evidence>
<dbReference type="PANTHER" id="PTHR37875">
    <property type="entry name" value="HYPOTHETICAL PROTEIN LOC685964"/>
    <property type="match status" value="1"/>
</dbReference>
<evidence type="ECO:0000313" key="3">
    <source>
        <dbReference type="RefSeq" id="XP_012887772.1"/>
    </source>
</evidence>
<keyword evidence="2" id="KW-1185">Reference proteome</keyword>
<dbReference type="Proteomes" id="UP000081671">
    <property type="component" value="Unplaced"/>
</dbReference>
<gene>
    <name evidence="3" type="primary">LOC105997793</name>
</gene>
<dbReference type="OrthoDB" id="9630190at2759"/>
<dbReference type="KEGG" id="dord:105997793"/>
<dbReference type="PANTHER" id="PTHR37875:SF1">
    <property type="entry name" value="CHROMOSOME 3 OPEN READING FRAME 22"/>
    <property type="match status" value="1"/>
</dbReference>
<proteinExistence type="predicted"/>
<reference evidence="3" key="1">
    <citation type="submission" date="2025-08" db="UniProtKB">
        <authorList>
            <consortium name="RefSeq"/>
        </authorList>
    </citation>
    <scope>IDENTIFICATION</scope>
    <source>
        <tissue evidence="3">Kidney</tissue>
    </source>
</reference>
<feature type="region of interest" description="Disordered" evidence="1">
    <location>
        <begin position="63"/>
        <end position="126"/>
    </location>
</feature>
<feature type="region of interest" description="Disordered" evidence="1">
    <location>
        <begin position="1"/>
        <end position="21"/>
    </location>
</feature>
<feature type="compositionally biased region" description="Basic residues" evidence="1">
    <location>
        <begin position="7"/>
        <end position="17"/>
    </location>
</feature>
<name>A0A1S3GIC9_DIPOR</name>
<evidence type="ECO:0000256" key="1">
    <source>
        <dbReference type="SAM" id="MobiDB-lite"/>
    </source>
</evidence>
<feature type="compositionally biased region" description="Polar residues" evidence="1">
    <location>
        <begin position="115"/>
        <end position="126"/>
    </location>
</feature>